<dbReference type="SUPFAM" id="SSF56176">
    <property type="entry name" value="FAD-binding/transporter-associated domain-like"/>
    <property type="match status" value="1"/>
</dbReference>
<evidence type="ECO:0000259" key="4">
    <source>
        <dbReference type="PROSITE" id="PS51387"/>
    </source>
</evidence>
<dbReference type="InterPro" id="IPR006094">
    <property type="entry name" value="Oxid_FAD_bind_N"/>
</dbReference>
<dbReference type="Gene3D" id="3.30.465.10">
    <property type="match status" value="1"/>
</dbReference>
<dbReference type="InterPro" id="IPR036318">
    <property type="entry name" value="FAD-bd_PCMH-like_sf"/>
</dbReference>
<dbReference type="Gene3D" id="3.30.70.2740">
    <property type="match status" value="1"/>
</dbReference>
<dbReference type="Gene3D" id="1.10.45.10">
    <property type="entry name" value="Vanillyl-alcohol Oxidase, Chain A, domain 4"/>
    <property type="match status" value="1"/>
</dbReference>
<reference evidence="5" key="1">
    <citation type="submission" date="2020-10" db="EMBL/GenBank/DDBJ databases">
        <authorList>
            <person name="Abbas A."/>
            <person name="Razzaq R."/>
            <person name="Waqas M."/>
            <person name="Abbas N."/>
            <person name="Nielsen T.K."/>
            <person name="Hansen L.H."/>
            <person name="Hussain S."/>
            <person name="Shahid M."/>
        </authorList>
    </citation>
    <scope>NUCLEOTIDE SEQUENCE</scope>
    <source>
        <strain evidence="5">S14</strain>
    </source>
</reference>
<gene>
    <name evidence="5" type="ORF">IHQ68_14325</name>
</gene>
<feature type="domain" description="FAD-binding PCMH-type" evidence="4">
    <location>
        <begin position="49"/>
        <end position="230"/>
    </location>
</feature>
<dbReference type="Proteomes" id="UP001181622">
    <property type="component" value="Unassembled WGS sequence"/>
</dbReference>
<dbReference type="PANTHER" id="PTHR43716:SF2">
    <property type="entry name" value="BLL6224 PROTEIN"/>
    <property type="match status" value="1"/>
</dbReference>
<dbReference type="Gene3D" id="3.30.70.2190">
    <property type="match status" value="1"/>
</dbReference>
<evidence type="ECO:0000256" key="1">
    <source>
        <dbReference type="ARBA" id="ARBA00008000"/>
    </source>
</evidence>
<dbReference type="RefSeq" id="WP_309393000.1">
    <property type="nucleotide sequence ID" value="NZ_JADBEO010000032.1"/>
</dbReference>
<dbReference type="InterPro" id="IPR016164">
    <property type="entry name" value="FAD-linked_Oxase-like_C"/>
</dbReference>
<dbReference type="SUPFAM" id="SSF55103">
    <property type="entry name" value="FAD-linked oxidases, C-terminal domain"/>
    <property type="match status" value="1"/>
</dbReference>
<sequence>MSPPPDAAASPFRPLSQETVARFAALLGPRDVLEADAAAPMLVEPRGLYQGRAGLVVTPRTVGQVASVVTLANELSIPVVTQGGNTGLVGGQTPDGSGGMILLSTKKLDRIREVDPDENLMVVEAGVTLQRVQDAAIEADRLFPLSLGSEGTCTIGGNIASNAGGVGVLAYGNTRDLVLGIEAVLPDGRIWNGLRRLRKDNTGYDLKHLFIGSEGTLGVVTAAVIKLFPAPREVATAFVGVPDVHSAQKLFRLARERAGQSLTGCELMPRFGLELVVDNMADSRDPLSEPHPWYVLLELSSPLAVGLDRTLEAILEQAFEDEVVADAAIAVSGDQTAAFWRLRLGLSEAQGHAGGSIKHDVSIPLSRVADFIVEATAAVEKHLDGARVVAFGHLGDGNIHFNVTQPVGADKAEYLRGWAAMNAIVHDIVAAYGGSIAAEHGVGRLKRGLLPGVKSEVELNLFAQVKRALDPKGLFNPGVLLAETRA</sequence>
<name>A0ABU1DI33_9HYPH</name>
<dbReference type="InterPro" id="IPR016166">
    <property type="entry name" value="FAD-bd_PCMH"/>
</dbReference>
<comment type="caution">
    <text evidence="5">The sequence shown here is derived from an EMBL/GenBank/DDBJ whole genome shotgun (WGS) entry which is preliminary data.</text>
</comment>
<dbReference type="InterPro" id="IPR016167">
    <property type="entry name" value="FAD-bd_PCMH_sub1"/>
</dbReference>
<dbReference type="PANTHER" id="PTHR43716">
    <property type="entry name" value="D-2-HYDROXYGLUTARATE DEHYDROGENASE, MITOCHONDRIAL"/>
    <property type="match status" value="1"/>
</dbReference>
<dbReference type="InterPro" id="IPR016171">
    <property type="entry name" value="Vanillyl_alc_oxidase_C-sub2"/>
</dbReference>
<dbReference type="Pfam" id="PF02913">
    <property type="entry name" value="FAD-oxidase_C"/>
    <property type="match status" value="1"/>
</dbReference>
<dbReference type="Pfam" id="PF01565">
    <property type="entry name" value="FAD_binding_4"/>
    <property type="match status" value="1"/>
</dbReference>
<evidence type="ECO:0000313" key="6">
    <source>
        <dbReference type="Proteomes" id="UP001181622"/>
    </source>
</evidence>
<evidence type="ECO:0000256" key="2">
    <source>
        <dbReference type="ARBA" id="ARBA00022630"/>
    </source>
</evidence>
<keyword evidence="2" id="KW-0285">Flavoprotein</keyword>
<comment type="similarity">
    <text evidence="1">Belongs to the FAD-binding oxidoreductase/transferase type 4 family.</text>
</comment>
<dbReference type="InterPro" id="IPR051264">
    <property type="entry name" value="FAD-oxidored/transferase_4"/>
</dbReference>
<dbReference type="InterPro" id="IPR016169">
    <property type="entry name" value="FAD-bd_PCMH_sub2"/>
</dbReference>
<dbReference type="EMBL" id="JADBEO010000032">
    <property type="protein sequence ID" value="MDR4307797.1"/>
    <property type="molecule type" value="Genomic_DNA"/>
</dbReference>
<keyword evidence="3" id="KW-0274">FAD</keyword>
<protein>
    <submittedName>
        <fullName evidence="5">FAD-binding oxidoreductase</fullName>
    </submittedName>
</protein>
<evidence type="ECO:0000256" key="3">
    <source>
        <dbReference type="ARBA" id="ARBA00022827"/>
    </source>
</evidence>
<keyword evidence="6" id="KW-1185">Reference proteome</keyword>
<organism evidence="5 6">
    <name type="scientific">Chelatococcus sambhunathii</name>
    <dbReference type="NCBI Taxonomy" id="363953"/>
    <lineage>
        <taxon>Bacteria</taxon>
        <taxon>Pseudomonadati</taxon>
        <taxon>Pseudomonadota</taxon>
        <taxon>Alphaproteobacteria</taxon>
        <taxon>Hyphomicrobiales</taxon>
        <taxon>Chelatococcaceae</taxon>
        <taxon>Chelatococcus</taxon>
    </lineage>
</organism>
<dbReference type="PROSITE" id="PS51387">
    <property type="entry name" value="FAD_PCMH"/>
    <property type="match status" value="1"/>
</dbReference>
<dbReference type="Gene3D" id="3.30.43.10">
    <property type="entry name" value="Uridine Diphospho-n-acetylenolpyruvylglucosamine Reductase, domain 2"/>
    <property type="match status" value="1"/>
</dbReference>
<proteinExistence type="inferred from homology"/>
<dbReference type="InterPro" id="IPR004113">
    <property type="entry name" value="FAD-bd_oxidored_4_C"/>
</dbReference>
<accession>A0ABU1DI33</accession>
<evidence type="ECO:0000313" key="5">
    <source>
        <dbReference type="EMBL" id="MDR4307797.1"/>
    </source>
</evidence>